<reference evidence="2 3" key="1">
    <citation type="submission" date="2020-06" db="EMBL/GenBank/DDBJ databases">
        <authorList>
            <person name="Li R."/>
            <person name="Bekaert M."/>
        </authorList>
    </citation>
    <scope>NUCLEOTIDE SEQUENCE [LARGE SCALE GENOMIC DNA]</scope>
    <source>
        <strain evidence="3">wild</strain>
    </source>
</reference>
<dbReference type="SUPFAM" id="SSF56219">
    <property type="entry name" value="DNase I-like"/>
    <property type="match status" value="1"/>
</dbReference>
<sequence>MEDNFNFENEKLDKTPSKTTQTPSSDQVKNVAIPQQYKAKPSVQQDSGMNSEENTTPSLSRNDHLSQYTGSINSTRPEIFHKIGQPVYYQPHPNNSHPLKKAKEIQKSADIILIQEHWLFHFELELIKELHPKIVGVGKAVDSSDPIATTHMSRGYGSVAVLLQKSIDRFINPLLDGSSRLQCIELVIDKPQIIISVYLPTKSSNDSYDIFLDCLDQLYEIIHKFGGTHEIIIGGDLNEDLYNPSNNRRRKQKQNELMVESREQQSRDSVKQKHKVKWNKVDKSRYEETINREIGDYIEMLNFDRIAIELITLQAMDLLSNTAKQLDQQKTYGKNKLKLNVWNKEISKSLEANKLAYKNWKSAGRPSNIENLLLKEKKLTRKSFRTGIRNEEIRRKHNERNDIINYNQNDKQKFYKLIRKQRQNGNTFINDLHAENEVFERDNIINGWNQHFSNLAVPSEHPDFNYQHLALCKLDYISIKRISEHYVIKHVDLDTIEKAIKSINRGKAEDIFGISIENFLFAGQQVKIFLQKLINRMFQERLLPDIFKTGTDPSTWHLIDEIHKNTESCIKWLTDISEKFPVLQAVKQGGLLSADLYKVYIEDLLNTFENTTSGCEIGETLINAVASCLAFYL</sequence>
<evidence type="ECO:0000256" key="1">
    <source>
        <dbReference type="SAM" id="MobiDB-lite"/>
    </source>
</evidence>
<name>A0A6J8DXY1_MYTCO</name>
<keyword evidence="3" id="KW-1185">Reference proteome</keyword>
<feature type="compositionally biased region" description="Low complexity" evidence="1">
    <location>
        <begin position="17"/>
        <end position="27"/>
    </location>
</feature>
<dbReference type="EMBL" id="CACVKT020008065">
    <property type="protein sequence ID" value="CAC5412623.1"/>
    <property type="molecule type" value="Genomic_DNA"/>
</dbReference>
<organism evidence="2 3">
    <name type="scientific">Mytilus coruscus</name>
    <name type="common">Sea mussel</name>
    <dbReference type="NCBI Taxonomy" id="42192"/>
    <lineage>
        <taxon>Eukaryota</taxon>
        <taxon>Metazoa</taxon>
        <taxon>Spiralia</taxon>
        <taxon>Lophotrochozoa</taxon>
        <taxon>Mollusca</taxon>
        <taxon>Bivalvia</taxon>
        <taxon>Autobranchia</taxon>
        <taxon>Pteriomorphia</taxon>
        <taxon>Mytilida</taxon>
        <taxon>Mytiloidea</taxon>
        <taxon>Mytilidae</taxon>
        <taxon>Mytilinae</taxon>
        <taxon>Mytilus</taxon>
    </lineage>
</organism>
<dbReference type="AlphaFoldDB" id="A0A6J8DXY1"/>
<proteinExistence type="predicted"/>
<dbReference type="Gene3D" id="3.60.10.10">
    <property type="entry name" value="Endonuclease/exonuclease/phosphatase"/>
    <property type="match status" value="1"/>
</dbReference>
<accession>A0A6J8DXY1</accession>
<feature type="region of interest" description="Disordered" evidence="1">
    <location>
        <begin position="1"/>
        <end position="71"/>
    </location>
</feature>
<feature type="compositionally biased region" description="Basic and acidic residues" evidence="1">
    <location>
        <begin position="259"/>
        <end position="271"/>
    </location>
</feature>
<dbReference type="InterPro" id="IPR036691">
    <property type="entry name" value="Endo/exonu/phosph_ase_sf"/>
</dbReference>
<dbReference type="Proteomes" id="UP000507470">
    <property type="component" value="Unassembled WGS sequence"/>
</dbReference>
<evidence type="ECO:0008006" key="4">
    <source>
        <dbReference type="Google" id="ProtNLM"/>
    </source>
</evidence>
<evidence type="ECO:0000313" key="3">
    <source>
        <dbReference type="Proteomes" id="UP000507470"/>
    </source>
</evidence>
<dbReference type="OrthoDB" id="7476844at2759"/>
<gene>
    <name evidence="2" type="ORF">MCOR_45614</name>
</gene>
<evidence type="ECO:0000313" key="2">
    <source>
        <dbReference type="EMBL" id="CAC5412623.1"/>
    </source>
</evidence>
<feature type="compositionally biased region" description="Polar residues" evidence="1">
    <location>
        <begin position="42"/>
        <end position="71"/>
    </location>
</feature>
<protein>
    <recommendedName>
        <fullName evidence="4">Endonuclease/exonuclease/phosphatase domain-containing protein</fullName>
    </recommendedName>
</protein>
<feature type="region of interest" description="Disordered" evidence="1">
    <location>
        <begin position="243"/>
        <end position="274"/>
    </location>
</feature>